<dbReference type="Proteomes" id="UP000800097">
    <property type="component" value="Unassembled WGS sequence"/>
</dbReference>
<sequence>MLTDPSTPKPSTIASPTGHYGHLPVLQTRIWTVGSTQPITSGGPNGTQRDWHLPPSHARTLRPEKAFMSQADQSSRPVTSTRHNVEPHTESIHRVNTQKSHHVAWDSSTFKKNTKYIISIVCEPFREKTAASVRKDPIKTGTLHHPLPNSNRIANSPLPGGVNQPKGRLRSGREKKKQRKWSL</sequence>
<feature type="compositionally biased region" description="Polar residues" evidence="1">
    <location>
        <begin position="1"/>
        <end position="15"/>
    </location>
</feature>
<accession>A0A6A6J6T0</accession>
<keyword evidence="3" id="KW-1185">Reference proteome</keyword>
<feature type="compositionally biased region" description="Basic and acidic residues" evidence="1">
    <location>
        <begin position="129"/>
        <end position="138"/>
    </location>
</feature>
<evidence type="ECO:0000313" key="3">
    <source>
        <dbReference type="Proteomes" id="UP000800097"/>
    </source>
</evidence>
<reference evidence="2" key="1">
    <citation type="journal article" date="2020" name="Stud. Mycol.">
        <title>101 Dothideomycetes genomes: a test case for predicting lifestyles and emergence of pathogens.</title>
        <authorList>
            <person name="Haridas S."/>
            <person name="Albert R."/>
            <person name="Binder M."/>
            <person name="Bloem J."/>
            <person name="Labutti K."/>
            <person name="Salamov A."/>
            <person name="Andreopoulos B."/>
            <person name="Baker S."/>
            <person name="Barry K."/>
            <person name="Bills G."/>
            <person name="Bluhm B."/>
            <person name="Cannon C."/>
            <person name="Castanera R."/>
            <person name="Culley D."/>
            <person name="Daum C."/>
            <person name="Ezra D."/>
            <person name="Gonzalez J."/>
            <person name="Henrissat B."/>
            <person name="Kuo A."/>
            <person name="Liang C."/>
            <person name="Lipzen A."/>
            <person name="Lutzoni F."/>
            <person name="Magnuson J."/>
            <person name="Mondo S."/>
            <person name="Nolan M."/>
            <person name="Ohm R."/>
            <person name="Pangilinan J."/>
            <person name="Park H.-J."/>
            <person name="Ramirez L."/>
            <person name="Alfaro M."/>
            <person name="Sun H."/>
            <person name="Tritt A."/>
            <person name="Yoshinaga Y."/>
            <person name="Zwiers L.-H."/>
            <person name="Turgeon B."/>
            <person name="Goodwin S."/>
            <person name="Spatafora J."/>
            <person name="Crous P."/>
            <person name="Grigoriev I."/>
        </authorList>
    </citation>
    <scope>NUCLEOTIDE SEQUENCE</scope>
    <source>
        <strain evidence="2">CBS 379.55</strain>
    </source>
</reference>
<dbReference type="GeneID" id="54547179"/>
<dbReference type="EMBL" id="ML986527">
    <property type="protein sequence ID" value="KAF2272105.1"/>
    <property type="molecule type" value="Genomic_DNA"/>
</dbReference>
<dbReference type="AlphaFoldDB" id="A0A6A6J6T0"/>
<evidence type="ECO:0000256" key="1">
    <source>
        <dbReference type="SAM" id="MobiDB-lite"/>
    </source>
</evidence>
<organism evidence="2 3">
    <name type="scientific">Westerdykella ornata</name>
    <dbReference type="NCBI Taxonomy" id="318751"/>
    <lineage>
        <taxon>Eukaryota</taxon>
        <taxon>Fungi</taxon>
        <taxon>Dikarya</taxon>
        <taxon>Ascomycota</taxon>
        <taxon>Pezizomycotina</taxon>
        <taxon>Dothideomycetes</taxon>
        <taxon>Pleosporomycetidae</taxon>
        <taxon>Pleosporales</taxon>
        <taxon>Sporormiaceae</taxon>
        <taxon>Westerdykella</taxon>
    </lineage>
</organism>
<feature type="compositionally biased region" description="Basic and acidic residues" evidence="1">
    <location>
        <begin position="83"/>
        <end position="93"/>
    </location>
</feature>
<feature type="compositionally biased region" description="Basic residues" evidence="1">
    <location>
        <begin position="167"/>
        <end position="183"/>
    </location>
</feature>
<feature type="region of interest" description="Disordered" evidence="1">
    <location>
        <begin position="68"/>
        <end position="98"/>
    </location>
</feature>
<feature type="compositionally biased region" description="Polar residues" evidence="1">
    <location>
        <begin position="70"/>
        <end position="82"/>
    </location>
</feature>
<feature type="region of interest" description="Disordered" evidence="1">
    <location>
        <begin position="129"/>
        <end position="183"/>
    </location>
</feature>
<protein>
    <submittedName>
        <fullName evidence="2">Uncharacterized protein</fullName>
    </submittedName>
</protein>
<proteinExistence type="predicted"/>
<name>A0A6A6J6T0_WESOR</name>
<dbReference type="RefSeq" id="XP_033649644.1">
    <property type="nucleotide sequence ID" value="XM_033794004.1"/>
</dbReference>
<feature type="region of interest" description="Disordered" evidence="1">
    <location>
        <begin position="1"/>
        <end position="20"/>
    </location>
</feature>
<gene>
    <name evidence="2" type="ORF">EI97DRAFT_236579</name>
</gene>
<evidence type="ECO:0000313" key="2">
    <source>
        <dbReference type="EMBL" id="KAF2272105.1"/>
    </source>
</evidence>